<accession>A0A1H2EBN5</accession>
<gene>
    <name evidence="3" type="ORF">SAMN05216580_0478</name>
</gene>
<dbReference type="PANTHER" id="PTHR38037">
    <property type="entry name" value="ZN_PROTEASE DOMAIN-CONTAINING PROTEIN"/>
    <property type="match status" value="1"/>
</dbReference>
<sequence>MKSPLIALLASLSLCCTLAHADDQPIFGLHEQVLLPELDLALPAKLDTGAETASLSARNIETFEKDGAQWVRFQLAVGEHAEPRTLVRPLLRMGYIKRRAGDIAAGDEAAYTARPVIAMPVCLGDSRQRIEVNLTDRSHFDYPLLIGARALKDFDALIDPGRRFTSGRPDCA</sequence>
<dbReference type="STRING" id="1245526.SAMN05216580_0478"/>
<name>A0A1H2EBN5_9GAMM</name>
<keyword evidence="1" id="KW-0732">Signal</keyword>
<dbReference type="InterPro" id="IPR021109">
    <property type="entry name" value="Peptidase_aspartic_dom_sf"/>
</dbReference>
<keyword evidence="4" id="KW-1185">Reference proteome</keyword>
<dbReference type="InterPro" id="IPR008503">
    <property type="entry name" value="Asp_endopeptidase"/>
</dbReference>
<feature type="signal peptide" evidence="1">
    <location>
        <begin position="1"/>
        <end position="21"/>
    </location>
</feature>
<dbReference type="AlphaFoldDB" id="A0A1H2EBN5"/>
<dbReference type="PANTHER" id="PTHR38037:SF2">
    <property type="entry name" value="ATP-DEPENDENT ZINC PROTEASE DOMAIN-CONTAINING PROTEIN-RELATED"/>
    <property type="match status" value="1"/>
</dbReference>
<organism evidence="3 4">
    <name type="scientific">Geopseudomonas guangdongensis</name>
    <dbReference type="NCBI Taxonomy" id="1245526"/>
    <lineage>
        <taxon>Bacteria</taxon>
        <taxon>Pseudomonadati</taxon>
        <taxon>Pseudomonadota</taxon>
        <taxon>Gammaproteobacteria</taxon>
        <taxon>Pseudomonadales</taxon>
        <taxon>Pseudomonadaceae</taxon>
        <taxon>Geopseudomonas</taxon>
    </lineage>
</organism>
<feature type="chain" id="PRO_5009272900" evidence="1">
    <location>
        <begin position="22"/>
        <end position="172"/>
    </location>
</feature>
<evidence type="ECO:0000256" key="1">
    <source>
        <dbReference type="SAM" id="SignalP"/>
    </source>
</evidence>
<proteinExistence type="predicted"/>
<dbReference type="Pfam" id="PF05618">
    <property type="entry name" value="Zn_protease"/>
    <property type="match status" value="1"/>
</dbReference>
<dbReference type="SUPFAM" id="SSF50630">
    <property type="entry name" value="Acid proteases"/>
    <property type="match status" value="1"/>
</dbReference>
<dbReference type="OrthoDB" id="8546610at2"/>
<evidence type="ECO:0000259" key="2">
    <source>
        <dbReference type="Pfam" id="PF05618"/>
    </source>
</evidence>
<evidence type="ECO:0000313" key="4">
    <source>
        <dbReference type="Proteomes" id="UP000243063"/>
    </source>
</evidence>
<dbReference type="Gene3D" id="2.40.70.10">
    <property type="entry name" value="Acid Proteases"/>
    <property type="match status" value="1"/>
</dbReference>
<evidence type="ECO:0000313" key="3">
    <source>
        <dbReference type="EMBL" id="SDT92531.1"/>
    </source>
</evidence>
<dbReference type="EMBL" id="LT629780">
    <property type="protein sequence ID" value="SDT92531.1"/>
    <property type="molecule type" value="Genomic_DNA"/>
</dbReference>
<protein>
    <submittedName>
        <fullName evidence="3">Uncharacterized conserved protein</fullName>
    </submittedName>
</protein>
<feature type="domain" description="Retropepsin-like aspartic endopeptidase" evidence="2">
    <location>
        <begin position="26"/>
        <end position="168"/>
    </location>
</feature>
<reference evidence="4" key="1">
    <citation type="submission" date="2016-10" db="EMBL/GenBank/DDBJ databases">
        <authorList>
            <person name="Varghese N."/>
            <person name="Submissions S."/>
        </authorList>
    </citation>
    <scope>NUCLEOTIDE SEQUENCE [LARGE SCALE GENOMIC DNA]</scope>
    <source>
        <strain evidence="4">CCTCC 2012022</strain>
    </source>
</reference>
<dbReference type="RefSeq" id="WP_090211826.1">
    <property type="nucleotide sequence ID" value="NZ_LT629780.1"/>
</dbReference>
<dbReference type="Proteomes" id="UP000243063">
    <property type="component" value="Chromosome I"/>
</dbReference>